<gene>
    <name evidence="1" type="ORF">MFIFM68171_03292</name>
</gene>
<reference evidence="1 2" key="1">
    <citation type="submission" date="2024-09" db="EMBL/GenBank/DDBJ databases">
        <title>Itraconazole resistance in Madurella fahalii resulting from another homologue of gene encoding cytochrome P450 14-alpha sterol demethylase (CYP51).</title>
        <authorList>
            <person name="Yoshioka I."/>
            <person name="Fahal A.H."/>
            <person name="Kaneko S."/>
            <person name="Yaguchi T."/>
        </authorList>
    </citation>
    <scope>NUCLEOTIDE SEQUENCE [LARGE SCALE GENOMIC DNA]</scope>
    <source>
        <strain evidence="1 2">IFM 68171</strain>
    </source>
</reference>
<dbReference type="RefSeq" id="XP_070914814.1">
    <property type="nucleotide sequence ID" value="XM_071058713.1"/>
</dbReference>
<name>A0ABQ0G5T0_9PEZI</name>
<dbReference type="GeneID" id="98174036"/>
<dbReference type="EMBL" id="BAAFSV010000002">
    <property type="protein sequence ID" value="GAB1313082.1"/>
    <property type="molecule type" value="Genomic_DNA"/>
</dbReference>
<evidence type="ECO:0000313" key="2">
    <source>
        <dbReference type="Proteomes" id="UP001628179"/>
    </source>
</evidence>
<keyword evidence="2" id="KW-1185">Reference proteome</keyword>
<sequence>MNRNSVDQGINPPRATGAARRLHAKLKFLLSLDEEVTPENVYGLDEDFRAYVRAVDPDHPFLKLKDPAEIAAATETRERRRRERIAKQAEERTYNLDQLLQVFDFVDEVDEADKADKADQETLTA</sequence>
<proteinExistence type="predicted"/>
<protein>
    <submittedName>
        <fullName evidence="1">Uncharacterized protein</fullName>
    </submittedName>
</protein>
<comment type="caution">
    <text evidence="1">The sequence shown here is derived from an EMBL/GenBank/DDBJ whole genome shotgun (WGS) entry which is preliminary data.</text>
</comment>
<accession>A0ABQ0G5T0</accession>
<organism evidence="1 2">
    <name type="scientific">Madurella fahalii</name>
    <dbReference type="NCBI Taxonomy" id="1157608"/>
    <lineage>
        <taxon>Eukaryota</taxon>
        <taxon>Fungi</taxon>
        <taxon>Dikarya</taxon>
        <taxon>Ascomycota</taxon>
        <taxon>Pezizomycotina</taxon>
        <taxon>Sordariomycetes</taxon>
        <taxon>Sordariomycetidae</taxon>
        <taxon>Sordariales</taxon>
        <taxon>Sordariales incertae sedis</taxon>
        <taxon>Madurella</taxon>
    </lineage>
</organism>
<dbReference type="Proteomes" id="UP001628179">
    <property type="component" value="Unassembled WGS sequence"/>
</dbReference>
<evidence type="ECO:0000313" key="1">
    <source>
        <dbReference type="EMBL" id="GAB1313082.1"/>
    </source>
</evidence>